<dbReference type="Pfam" id="PF13656">
    <property type="entry name" value="RNA_pol_L_2"/>
    <property type="match status" value="1"/>
</dbReference>
<evidence type="ECO:0000256" key="3">
    <source>
        <dbReference type="HAMAP-Rule" id="MF_00261"/>
    </source>
</evidence>
<dbReference type="GO" id="GO:0003899">
    <property type="term" value="F:DNA-directed RNA polymerase activity"/>
    <property type="evidence" value="ECO:0007669"/>
    <property type="project" value="UniProtKB-UniRule"/>
</dbReference>
<dbReference type="InterPro" id="IPR022905">
    <property type="entry name" value="Rpo11-like"/>
</dbReference>
<comment type="similarity">
    <text evidence="3">Belongs to the archaeal Rpo11/eukaryotic RPB11/RPC19 RNA polymerase subunit family.</text>
</comment>
<proteinExistence type="inferred from homology"/>
<comment type="subunit">
    <text evidence="3">Part of the RNA polymerase complex.</text>
</comment>
<accession>A0A075HMX1</accession>
<evidence type="ECO:0000259" key="4">
    <source>
        <dbReference type="Pfam" id="PF13656"/>
    </source>
</evidence>
<keyword evidence="3 5" id="KW-0548">Nucleotidyltransferase</keyword>
<dbReference type="InterPro" id="IPR036603">
    <property type="entry name" value="RBP11-like"/>
</dbReference>
<dbReference type="Gene3D" id="3.30.1360.10">
    <property type="entry name" value="RNA polymerase, RBP11-like subunit"/>
    <property type="match status" value="1"/>
</dbReference>
<keyword evidence="3 5" id="KW-0808">Transferase</keyword>
<feature type="domain" description="DNA-directed RNA polymerase RBP11-like dimerisation" evidence="4">
    <location>
        <begin position="25"/>
        <end position="94"/>
    </location>
</feature>
<dbReference type="InterPro" id="IPR009025">
    <property type="entry name" value="RBP11-like_dimer"/>
</dbReference>
<evidence type="ECO:0000256" key="1">
    <source>
        <dbReference type="ARBA" id="ARBA00022478"/>
    </source>
</evidence>
<protein>
    <recommendedName>
        <fullName evidence="3">DNA-directed RNA polymerase subunit Rpo11</fullName>
        <ecNumber evidence="3">2.7.7.6</ecNumber>
    </recommendedName>
    <alternativeName>
        <fullName evidence="3">DNA-directed RNA polymerase subunit L</fullName>
    </alternativeName>
</protein>
<dbReference type="SUPFAM" id="SSF55257">
    <property type="entry name" value="RBP11-like subunits of RNA polymerase"/>
    <property type="match status" value="1"/>
</dbReference>
<dbReference type="HAMAP" id="MF_00261">
    <property type="entry name" value="RNApol_arch_Rpo11"/>
    <property type="match status" value="1"/>
</dbReference>
<keyword evidence="1 3" id="KW-0240">DNA-directed RNA polymerase</keyword>
<dbReference type="GO" id="GO:0006351">
    <property type="term" value="P:DNA-templated transcription"/>
    <property type="evidence" value="ECO:0007669"/>
    <property type="project" value="UniProtKB-UniRule"/>
</dbReference>
<dbReference type="GO" id="GO:0005737">
    <property type="term" value="C:cytoplasm"/>
    <property type="evidence" value="ECO:0007669"/>
    <property type="project" value="UniProtKB-SubCell"/>
</dbReference>
<comment type="function">
    <text evidence="3">DNA-dependent RNA polymerase (RNAP) catalyzes the transcription of DNA into RNA using the four ribonucleoside triphosphates as substrates.</text>
</comment>
<dbReference type="EC" id="2.7.7.6" evidence="3"/>
<reference evidence="5" key="1">
    <citation type="journal article" date="2014" name="Genome Biol. Evol.">
        <title>Pangenome evidence for extensive interdomain horizontal transfer affecting lineage core and shell genes in uncultured planktonic thaumarchaeota and euryarchaeota.</title>
        <authorList>
            <person name="Deschamps P."/>
            <person name="Zivanovic Y."/>
            <person name="Moreira D."/>
            <person name="Rodriguez-Valera F."/>
            <person name="Lopez-Garcia P."/>
        </authorList>
    </citation>
    <scope>NUCLEOTIDE SEQUENCE</scope>
</reference>
<evidence type="ECO:0000256" key="2">
    <source>
        <dbReference type="ARBA" id="ARBA00023163"/>
    </source>
</evidence>
<dbReference type="GO" id="GO:0046983">
    <property type="term" value="F:protein dimerization activity"/>
    <property type="evidence" value="ECO:0007669"/>
    <property type="project" value="InterPro"/>
</dbReference>
<organism evidence="5">
    <name type="scientific">uncultured marine thaumarchaeote KM3_74_F07</name>
    <dbReference type="NCBI Taxonomy" id="1456272"/>
    <lineage>
        <taxon>Archaea</taxon>
        <taxon>Nitrososphaerota</taxon>
        <taxon>environmental samples</taxon>
    </lineage>
</organism>
<sequence>MIYIHNKWFFAWMEVELRDLTKKEANLSILGGDIAVLYIIQDKLLRSSTTEFAGVITRHPLTNDLWMRVVSSKPLKDIIKATDTAITEATELKKLLASKIKVS</sequence>
<dbReference type="GO" id="GO:0000428">
    <property type="term" value="C:DNA-directed RNA polymerase complex"/>
    <property type="evidence" value="ECO:0007669"/>
    <property type="project" value="UniProtKB-KW"/>
</dbReference>
<keyword evidence="2 3" id="KW-0804">Transcription</keyword>
<dbReference type="AlphaFoldDB" id="A0A075HMX1"/>
<name>A0A075HMX1_9ARCH</name>
<gene>
    <name evidence="3 5" type="primary">rpoL</name>
    <name evidence="3" type="synonym">rpo11</name>
</gene>
<comment type="subcellular location">
    <subcellularLocation>
        <location evidence="3">Cytoplasm</location>
    </subcellularLocation>
</comment>
<keyword evidence="3" id="KW-0963">Cytoplasm</keyword>
<dbReference type="EMBL" id="KF901059">
    <property type="protein sequence ID" value="AIF16585.1"/>
    <property type="molecule type" value="Genomic_DNA"/>
</dbReference>
<comment type="catalytic activity">
    <reaction evidence="3">
        <text>RNA(n) + a ribonucleoside 5'-triphosphate = RNA(n+1) + diphosphate</text>
        <dbReference type="Rhea" id="RHEA:21248"/>
        <dbReference type="Rhea" id="RHEA-COMP:14527"/>
        <dbReference type="Rhea" id="RHEA-COMP:17342"/>
        <dbReference type="ChEBI" id="CHEBI:33019"/>
        <dbReference type="ChEBI" id="CHEBI:61557"/>
        <dbReference type="ChEBI" id="CHEBI:140395"/>
        <dbReference type="EC" id="2.7.7.6"/>
    </reaction>
</comment>
<evidence type="ECO:0000313" key="5">
    <source>
        <dbReference type="EMBL" id="AIF16585.1"/>
    </source>
</evidence>